<evidence type="ECO:0008006" key="4">
    <source>
        <dbReference type="Google" id="ProtNLM"/>
    </source>
</evidence>
<dbReference type="EMBL" id="AP028679">
    <property type="protein sequence ID" value="BEQ16008.1"/>
    <property type="molecule type" value="Genomic_DNA"/>
</dbReference>
<protein>
    <recommendedName>
        <fullName evidence="4">Curlin associated repeat-containing protein</fullName>
    </recommendedName>
</protein>
<feature type="signal peptide" evidence="1">
    <location>
        <begin position="1"/>
        <end position="20"/>
    </location>
</feature>
<keyword evidence="1" id="KW-0732">Signal</keyword>
<reference evidence="3" key="1">
    <citation type="journal article" date="2023" name="Arch. Microbiol.">
        <title>Desulfoferula mesophilus gen. nov. sp. nov., a mesophilic sulfate-reducing bacterium isolated from a brackish lake sediment.</title>
        <authorList>
            <person name="Watanabe T."/>
            <person name="Yabe T."/>
            <person name="Tsuji J.M."/>
            <person name="Fukui M."/>
        </authorList>
    </citation>
    <scope>NUCLEOTIDE SEQUENCE [LARGE SCALE GENOMIC DNA]</scope>
    <source>
        <strain evidence="3">12FAK</strain>
    </source>
</reference>
<evidence type="ECO:0000313" key="3">
    <source>
        <dbReference type="Proteomes" id="UP001366166"/>
    </source>
</evidence>
<sequence>MKKILLGLLGVCLLSSVAMAGGIDIVNQPYDFRNQSYITQSGDFSWAMVNQYGDQSVSTISQTGTFDKAYVSQSSNCCFKVVKSWGGHHNWFNNYKLVALFTGDFWQNASYISQSGRGFHDAYVNQNGDGNWSVVVQKGKKDGAHVTQNGNFNLSQIKQDGWGVNNALVDQSGDGNVSFIDQTGGGVNLAMVDQHGYGNFSDINQGGNKFSLYGGFHCPINGGSGINTAVVNQLGYMNYSEITQTGRGTHTAFVNQANFCYTASLPGCPGGRCN</sequence>
<gene>
    <name evidence="2" type="ORF">FAK_30740</name>
</gene>
<evidence type="ECO:0000313" key="2">
    <source>
        <dbReference type="EMBL" id="BEQ16008.1"/>
    </source>
</evidence>
<dbReference type="KEGG" id="dmp:FAK_30740"/>
<dbReference type="RefSeq" id="WP_338601237.1">
    <property type="nucleotide sequence ID" value="NZ_AP028679.1"/>
</dbReference>
<proteinExistence type="predicted"/>
<keyword evidence="3" id="KW-1185">Reference proteome</keyword>
<dbReference type="Proteomes" id="UP001366166">
    <property type="component" value="Chromosome"/>
</dbReference>
<accession>A0AAU9EFR3</accession>
<name>A0AAU9EFR3_9BACT</name>
<organism evidence="2 3">
    <name type="scientific">Desulfoferula mesophila</name>
    <dbReference type="NCBI Taxonomy" id="3058419"/>
    <lineage>
        <taxon>Bacteria</taxon>
        <taxon>Pseudomonadati</taxon>
        <taxon>Thermodesulfobacteriota</taxon>
        <taxon>Desulfarculia</taxon>
        <taxon>Desulfarculales</taxon>
        <taxon>Desulfarculaceae</taxon>
        <taxon>Desulfoferula</taxon>
    </lineage>
</organism>
<evidence type="ECO:0000256" key="1">
    <source>
        <dbReference type="SAM" id="SignalP"/>
    </source>
</evidence>
<feature type="chain" id="PRO_5043795919" description="Curlin associated repeat-containing protein" evidence="1">
    <location>
        <begin position="21"/>
        <end position="274"/>
    </location>
</feature>
<dbReference type="AlphaFoldDB" id="A0AAU9EFR3"/>